<dbReference type="EMBL" id="JACHXX010000008">
    <property type="protein sequence ID" value="MBB3164686.1"/>
    <property type="molecule type" value="Genomic_DNA"/>
</dbReference>
<proteinExistence type="predicted"/>
<gene>
    <name evidence="3" type="ORF">FHS25_005189</name>
</gene>
<dbReference type="Gene3D" id="3.40.50.300">
    <property type="entry name" value="P-loop containing nucleotide triphosphate hydrolases"/>
    <property type="match status" value="1"/>
</dbReference>
<dbReference type="InterPro" id="IPR027417">
    <property type="entry name" value="P-loop_NTPase"/>
</dbReference>
<keyword evidence="4" id="KW-1185">Reference proteome</keyword>
<dbReference type="RefSeq" id="WP_077979592.1">
    <property type="nucleotide sequence ID" value="NZ_JACHXX010000008.1"/>
</dbReference>
<accession>A0ABR6GFN1</accession>
<feature type="domain" description="DNA primase/polymerase bifunctional N-terminal" evidence="2">
    <location>
        <begin position="9"/>
        <end position="181"/>
    </location>
</feature>
<reference evidence="3 4" key="1">
    <citation type="submission" date="2020-08" db="EMBL/GenBank/DDBJ databases">
        <title>Genomic Encyclopedia of Type Strains, Phase III (KMG-III): the genomes of soil and plant-associated and newly described type strains.</title>
        <authorList>
            <person name="Whitman W."/>
        </authorList>
    </citation>
    <scope>NUCLEOTIDE SEQUENCE [LARGE SCALE GENOMIC DNA]</scope>
    <source>
        <strain evidence="3 4">CECT 8280</strain>
    </source>
</reference>
<dbReference type="SMART" id="SM00943">
    <property type="entry name" value="Prim-Pol"/>
    <property type="match status" value="1"/>
</dbReference>
<comment type="caution">
    <text evidence="3">The sequence shown here is derived from an EMBL/GenBank/DDBJ whole genome shotgun (WGS) entry which is preliminary data.</text>
</comment>
<dbReference type="InterPro" id="IPR014819">
    <property type="entry name" value="PriCT_2"/>
</dbReference>
<evidence type="ECO:0000256" key="1">
    <source>
        <dbReference type="SAM" id="MobiDB-lite"/>
    </source>
</evidence>
<evidence type="ECO:0000259" key="2">
    <source>
        <dbReference type="SMART" id="SM00943"/>
    </source>
</evidence>
<dbReference type="InterPro" id="IPR045455">
    <property type="entry name" value="NrS-1_pol-like_helicase"/>
</dbReference>
<feature type="region of interest" description="Disordered" evidence="1">
    <location>
        <begin position="199"/>
        <end position="218"/>
    </location>
</feature>
<dbReference type="Pfam" id="PF09250">
    <property type="entry name" value="Prim-Pol"/>
    <property type="match status" value="1"/>
</dbReference>
<organism evidence="3 4">
    <name type="scientific">Rhizobium laguerreae</name>
    <dbReference type="NCBI Taxonomy" id="1076926"/>
    <lineage>
        <taxon>Bacteria</taxon>
        <taxon>Pseudomonadati</taxon>
        <taxon>Pseudomonadota</taxon>
        <taxon>Alphaproteobacteria</taxon>
        <taxon>Hyphomicrobiales</taxon>
        <taxon>Rhizobiaceae</taxon>
        <taxon>Rhizobium/Agrobacterium group</taxon>
        <taxon>Rhizobium</taxon>
    </lineage>
</organism>
<sequence>MTVAFPYQLERLAKAGFALHWLHPKSKRPIGNDWAAKPVASLSELNRTYRDGNNVGVRLGKWSKVDDLYCHVVDLDIRVGEEVDIALSRLEKLFPDYRCYPVVQSGSMGESRHFYILSDKAFSSKKLAHSSTKMLDDEGKEHWTWEIELFGTGKQVAIPPSIHPVSGKPYRWLREIDFDLLDMGLGPIVPSAYLTEITEARDEEDAGESGTERQQPLGLDEDEIIAVLDDLPAAEWFEDREGWYRVGMALHHETDGSDEGFDLWCKYSKISEKFDPKDQKRVWKSFKNRAAAPFRMASLVAVAREVRAERQLESIEDDFDEIEEVDDSRTDMFDDLLGAGNGPEKAKLSKSQLKLKKAEVEFELGRGAPPKIARMNKRFAVARVSSKTVIMDFHDDNTVTYGSVNDLHNFHENDRVPKDGTTEPVSKQWMRSKHRRSYPNGIVFAPNRDVEGAYNHWQGFSVEPDDSKSCALFMDHLLRIFCNGNEDHFWYLIGWLAHMVQKPEEKPGVAVIAIGKKGAGKDTISDYVGGLFTNHYVTVGNQEQMTGKFNAHQERCLLLSVQEGFWAGDKKAEGQLKYLITSNNVMIEPKGMNAFPIKSVLRLFISSNERWVVPATQDERRFFVVNVSSERCNDHKYFEALRKEMENGGREALLAYLMDYDISDFQVRAVPDTEALAEQKVEGLKNVERWWHGVLYHGAFEGMGHSMEDAWPTEHLRVVKSEFRDAYTRWFHKQRYQGLEASEVAFSKTLKGMLPQFEPLRVRDEGRRLHVCIIPPLPTCRAEFDTWLGAELDWPEDLSAIDLPRDSRNTFISDDLFN</sequence>
<evidence type="ECO:0000313" key="3">
    <source>
        <dbReference type="EMBL" id="MBB3164686.1"/>
    </source>
</evidence>
<dbReference type="Pfam" id="PF19263">
    <property type="entry name" value="DUF5906"/>
    <property type="match status" value="1"/>
</dbReference>
<dbReference type="Proteomes" id="UP000542811">
    <property type="component" value="Unassembled WGS sequence"/>
</dbReference>
<dbReference type="Pfam" id="PF08707">
    <property type="entry name" value="PriCT_2"/>
    <property type="match status" value="1"/>
</dbReference>
<dbReference type="InterPro" id="IPR015330">
    <property type="entry name" value="DNA_primase/pol_bifunc_N"/>
</dbReference>
<protein>
    <recommendedName>
        <fullName evidence="2">DNA primase/polymerase bifunctional N-terminal domain-containing protein</fullName>
    </recommendedName>
</protein>
<evidence type="ECO:0000313" key="4">
    <source>
        <dbReference type="Proteomes" id="UP000542811"/>
    </source>
</evidence>
<name>A0ABR6GFN1_9HYPH</name>